<accession>X1R188</accession>
<reference evidence="1" key="1">
    <citation type="journal article" date="2014" name="Front. Microbiol.">
        <title>High frequency of phylogenetically diverse reductive dehalogenase-homologous genes in deep subseafloor sedimentary metagenomes.</title>
        <authorList>
            <person name="Kawai M."/>
            <person name="Futagami T."/>
            <person name="Toyoda A."/>
            <person name="Takaki Y."/>
            <person name="Nishi S."/>
            <person name="Hori S."/>
            <person name="Arai W."/>
            <person name="Tsubouchi T."/>
            <person name="Morono Y."/>
            <person name="Uchiyama I."/>
            <person name="Ito T."/>
            <person name="Fujiyama A."/>
            <person name="Inagaki F."/>
            <person name="Takami H."/>
        </authorList>
    </citation>
    <scope>NUCLEOTIDE SEQUENCE</scope>
    <source>
        <strain evidence="1">Expedition CK06-06</strain>
    </source>
</reference>
<evidence type="ECO:0000313" key="1">
    <source>
        <dbReference type="EMBL" id="GAI74298.1"/>
    </source>
</evidence>
<organism evidence="1">
    <name type="scientific">marine sediment metagenome</name>
    <dbReference type="NCBI Taxonomy" id="412755"/>
    <lineage>
        <taxon>unclassified sequences</taxon>
        <taxon>metagenomes</taxon>
        <taxon>ecological metagenomes</taxon>
    </lineage>
</organism>
<dbReference type="AlphaFoldDB" id="X1R188"/>
<sequence length="37" mass="3940">MGKKTNIRKVVSKVLVKHSENIAEVGLLLSGCAFVLG</sequence>
<dbReference type="EMBL" id="BARW01007620">
    <property type="protein sequence ID" value="GAI74298.1"/>
    <property type="molecule type" value="Genomic_DNA"/>
</dbReference>
<feature type="non-terminal residue" evidence="1">
    <location>
        <position position="37"/>
    </location>
</feature>
<gene>
    <name evidence="1" type="ORF">S12H4_15817</name>
</gene>
<protein>
    <submittedName>
        <fullName evidence="1">Uncharacterized protein</fullName>
    </submittedName>
</protein>
<proteinExistence type="predicted"/>
<comment type="caution">
    <text evidence="1">The sequence shown here is derived from an EMBL/GenBank/DDBJ whole genome shotgun (WGS) entry which is preliminary data.</text>
</comment>
<name>X1R188_9ZZZZ</name>